<proteinExistence type="predicted"/>
<dbReference type="AlphaFoldDB" id="A0A2P2QED7"/>
<reference evidence="1" key="1">
    <citation type="submission" date="2018-02" db="EMBL/GenBank/DDBJ databases">
        <title>Rhizophora mucronata_Transcriptome.</title>
        <authorList>
            <person name="Meera S.P."/>
            <person name="Sreeshan A."/>
            <person name="Augustine A."/>
        </authorList>
    </citation>
    <scope>NUCLEOTIDE SEQUENCE</scope>
    <source>
        <tissue evidence="1">Leaf</tissue>
    </source>
</reference>
<sequence length="25" mass="2782">MKLSSFNNSPVNPSQTCYNSLTFTT</sequence>
<name>A0A2P2QED7_RHIMU</name>
<organism evidence="1">
    <name type="scientific">Rhizophora mucronata</name>
    <name type="common">Asiatic mangrove</name>
    <dbReference type="NCBI Taxonomy" id="61149"/>
    <lineage>
        <taxon>Eukaryota</taxon>
        <taxon>Viridiplantae</taxon>
        <taxon>Streptophyta</taxon>
        <taxon>Embryophyta</taxon>
        <taxon>Tracheophyta</taxon>
        <taxon>Spermatophyta</taxon>
        <taxon>Magnoliopsida</taxon>
        <taxon>eudicotyledons</taxon>
        <taxon>Gunneridae</taxon>
        <taxon>Pentapetalae</taxon>
        <taxon>rosids</taxon>
        <taxon>fabids</taxon>
        <taxon>Malpighiales</taxon>
        <taxon>Rhizophoraceae</taxon>
        <taxon>Rhizophora</taxon>
    </lineage>
</organism>
<evidence type="ECO:0000313" key="1">
    <source>
        <dbReference type="EMBL" id="MBX65316.1"/>
    </source>
</evidence>
<protein>
    <submittedName>
        <fullName evidence="1">Uncharacterized protein</fullName>
    </submittedName>
</protein>
<dbReference type="EMBL" id="GGEC01084832">
    <property type="protein sequence ID" value="MBX65316.1"/>
    <property type="molecule type" value="Transcribed_RNA"/>
</dbReference>
<accession>A0A2P2QED7</accession>